<dbReference type="PANTHER" id="PTHR33393">
    <property type="entry name" value="POLYGLUTAMINE SYNTHESIS ACCESSORY PROTEIN RV0574C-RELATED"/>
    <property type="match status" value="1"/>
</dbReference>
<keyword evidence="4" id="KW-1185">Reference proteome</keyword>
<dbReference type="EMBL" id="WBKO01000001">
    <property type="protein sequence ID" value="MDV2481188.1"/>
    <property type="molecule type" value="Genomic_DNA"/>
</dbReference>
<proteinExistence type="inferred from homology"/>
<dbReference type="InterPro" id="IPR029052">
    <property type="entry name" value="Metallo-depent_PP-like"/>
</dbReference>
<dbReference type="SUPFAM" id="SSF56300">
    <property type="entry name" value="Metallo-dependent phosphatases"/>
    <property type="match status" value="1"/>
</dbReference>
<protein>
    <submittedName>
        <fullName evidence="3">CapA family protein</fullName>
    </submittedName>
</protein>
<evidence type="ECO:0000313" key="4">
    <source>
        <dbReference type="Proteomes" id="UP001281203"/>
    </source>
</evidence>
<dbReference type="SMART" id="SM00854">
    <property type="entry name" value="PGA_cap"/>
    <property type="match status" value="1"/>
</dbReference>
<dbReference type="Pfam" id="PF09587">
    <property type="entry name" value="PGA_cap"/>
    <property type="match status" value="1"/>
</dbReference>
<feature type="domain" description="Capsule synthesis protein CapA" evidence="2">
    <location>
        <begin position="2"/>
        <end position="233"/>
    </location>
</feature>
<reference evidence="3 4" key="1">
    <citation type="submission" date="2019-10" db="EMBL/GenBank/DDBJ databases">
        <title>Isolation and characterization of Methanoculleus sp. Wushi-C6 from a hot spring well.</title>
        <authorList>
            <person name="Chen S.-C."/>
            <person name="Lan Z.-H."/>
            <person name="You Y.-T."/>
            <person name="Lai M.-C."/>
        </authorList>
    </citation>
    <scope>NUCLEOTIDE SEQUENCE [LARGE SCALE GENOMIC DNA]</scope>
    <source>
        <strain evidence="3 4">Wushi-C6</strain>
    </source>
</reference>
<comment type="similarity">
    <text evidence="1">Belongs to the CapA family.</text>
</comment>
<dbReference type="InterPro" id="IPR052169">
    <property type="entry name" value="CW_Biosynth-Accessory"/>
</dbReference>
<dbReference type="RefSeq" id="WP_317064185.1">
    <property type="nucleotide sequence ID" value="NZ_WBKO01000001.1"/>
</dbReference>
<organism evidence="3 4">
    <name type="scientific">Methanoculleus caldifontis</name>
    <dbReference type="NCBI Taxonomy" id="2651577"/>
    <lineage>
        <taxon>Archaea</taxon>
        <taxon>Methanobacteriati</taxon>
        <taxon>Methanobacteriota</taxon>
        <taxon>Stenosarchaea group</taxon>
        <taxon>Methanomicrobia</taxon>
        <taxon>Methanomicrobiales</taxon>
        <taxon>Methanomicrobiaceae</taxon>
        <taxon>Methanoculleus</taxon>
    </lineage>
</organism>
<gene>
    <name evidence="3" type="ORF">F8E02_04020</name>
</gene>
<dbReference type="Gene3D" id="3.60.21.10">
    <property type="match status" value="1"/>
</dbReference>
<sequence length="385" mass="44173">MRLLFVGDLFLGGDAQRNEIGKIIHSKAFWSADTKIANLEHPISNHALCADKCTLFTDSSAMNNLKQMNISAVCVANNHIHDKLDQGILDTLAELDNAHLGHFGAGMDDSHARMPWDINDEICILGYCDFGHSYLNKVQVASHNKPGVNPLRLESILRDLGELRDGKKAILFFHWGREHVWLPPVEDIHLAKRLLEDDRVLMIIGSHSHRIQGYIRHNGKYAFMSLGNFLFPNFFMRPPAQITYPNTEEAGYLTTREYHPVFALTYKKWPAVCRASIMVDYDTERSTISIHPVYQEDASPTIIDLEGLRRRVVVFWVFFLSGVYKSPRPVYATIALLHHKASIYWRYAKIAFFYLRSLGMFETPRYIIGLLSYHRKRQNPGNSEK</sequence>
<evidence type="ECO:0000313" key="3">
    <source>
        <dbReference type="EMBL" id="MDV2481188.1"/>
    </source>
</evidence>
<accession>A0ABU3WZI9</accession>
<comment type="caution">
    <text evidence="3">The sequence shown here is derived from an EMBL/GenBank/DDBJ whole genome shotgun (WGS) entry which is preliminary data.</text>
</comment>
<dbReference type="InterPro" id="IPR019079">
    <property type="entry name" value="Capsule_synth_CapA"/>
</dbReference>
<evidence type="ECO:0000259" key="2">
    <source>
        <dbReference type="SMART" id="SM00854"/>
    </source>
</evidence>
<dbReference type="Proteomes" id="UP001281203">
    <property type="component" value="Unassembled WGS sequence"/>
</dbReference>
<name>A0ABU3WZI9_9EURY</name>
<evidence type="ECO:0000256" key="1">
    <source>
        <dbReference type="ARBA" id="ARBA00005662"/>
    </source>
</evidence>
<dbReference type="PANTHER" id="PTHR33393:SF13">
    <property type="entry name" value="PGA BIOSYNTHESIS PROTEIN CAPA"/>
    <property type="match status" value="1"/>
</dbReference>